<dbReference type="Gene3D" id="1.20.120.530">
    <property type="entry name" value="GntR ligand-binding domain-like"/>
    <property type="match status" value="1"/>
</dbReference>
<evidence type="ECO:0000259" key="4">
    <source>
        <dbReference type="PROSITE" id="PS50949"/>
    </source>
</evidence>
<dbReference type="InterPro" id="IPR011711">
    <property type="entry name" value="GntR_C"/>
</dbReference>
<dbReference type="InterPro" id="IPR008920">
    <property type="entry name" value="TF_FadR/GntR_C"/>
</dbReference>
<keyword evidence="3" id="KW-0804">Transcription</keyword>
<evidence type="ECO:0000256" key="3">
    <source>
        <dbReference type="ARBA" id="ARBA00023163"/>
    </source>
</evidence>
<sequence length="225" mass="25330">MNENTLAEQLADGLRRDILLGRLKPGARIKERDSSADLGVSRTPLREAIRILASEGLVTLRPSRSPVVADPSLKEITDDLVVMNTLEILGARLACMNATPQELAQIEAQHEEMLRLSEIADAVTYFEADMTFHRQITAASHNNALIDTHGAYMARLWRPRFLAASLRRDRPRVLRQHGDMVRGLRIRDIVLVSAEIESHMRHLVLNITDIYQSQDRERAEAEAPA</sequence>
<dbReference type="InterPro" id="IPR000524">
    <property type="entry name" value="Tscrpt_reg_HTH_GntR"/>
</dbReference>
<dbReference type="AlphaFoldDB" id="A0A8K0XYF8"/>
<evidence type="ECO:0000313" key="6">
    <source>
        <dbReference type="Proteomes" id="UP000648908"/>
    </source>
</evidence>
<dbReference type="PRINTS" id="PR00035">
    <property type="entry name" value="HTHGNTR"/>
</dbReference>
<keyword evidence="1" id="KW-0805">Transcription regulation</keyword>
<dbReference type="Pfam" id="PF07729">
    <property type="entry name" value="FCD"/>
    <property type="match status" value="1"/>
</dbReference>
<organism evidence="5 6">
    <name type="scientific">Szabonella alba</name>
    <dbReference type="NCBI Taxonomy" id="2804194"/>
    <lineage>
        <taxon>Bacteria</taxon>
        <taxon>Pseudomonadati</taxon>
        <taxon>Pseudomonadota</taxon>
        <taxon>Alphaproteobacteria</taxon>
        <taxon>Rhodobacterales</taxon>
        <taxon>Paracoccaceae</taxon>
        <taxon>Szabonella</taxon>
    </lineage>
</organism>
<dbReference type="PROSITE" id="PS50949">
    <property type="entry name" value="HTH_GNTR"/>
    <property type="match status" value="1"/>
</dbReference>
<dbReference type="PANTHER" id="PTHR43537">
    <property type="entry name" value="TRANSCRIPTIONAL REGULATOR, GNTR FAMILY"/>
    <property type="match status" value="1"/>
</dbReference>
<dbReference type="InterPro" id="IPR036390">
    <property type="entry name" value="WH_DNA-bd_sf"/>
</dbReference>
<dbReference type="InterPro" id="IPR036388">
    <property type="entry name" value="WH-like_DNA-bd_sf"/>
</dbReference>
<evidence type="ECO:0000256" key="1">
    <source>
        <dbReference type="ARBA" id="ARBA00023015"/>
    </source>
</evidence>
<keyword evidence="2" id="KW-0238">DNA-binding</keyword>
<evidence type="ECO:0000313" key="5">
    <source>
        <dbReference type="EMBL" id="MBL4915691.1"/>
    </source>
</evidence>
<protein>
    <submittedName>
        <fullName evidence="5">GntR family transcriptional regulator</fullName>
    </submittedName>
</protein>
<name>A0A8K0XYF8_9RHOB</name>
<dbReference type="Gene3D" id="1.10.10.10">
    <property type="entry name" value="Winged helix-like DNA-binding domain superfamily/Winged helix DNA-binding domain"/>
    <property type="match status" value="1"/>
</dbReference>
<proteinExistence type="predicted"/>
<reference evidence="5" key="1">
    <citation type="submission" date="2021-01" db="EMBL/GenBank/DDBJ databases">
        <title>Tabrizicola alba sp. nov. a motile alkaliphilic bacterium isolated from a soda lake.</title>
        <authorList>
            <person name="Szuroczki S."/>
            <person name="Abbaszade G."/>
            <person name="Schumann P."/>
            <person name="Toth E."/>
        </authorList>
    </citation>
    <scope>NUCLEOTIDE SEQUENCE</scope>
    <source>
        <strain evidence="5">DMG-N-6</strain>
    </source>
</reference>
<evidence type="ECO:0000256" key="2">
    <source>
        <dbReference type="ARBA" id="ARBA00023125"/>
    </source>
</evidence>
<dbReference type="Proteomes" id="UP000648908">
    <property type="component" value="Unassembled WGS sequence"/>
</dbReference>
<accession>A0A8K0XYF8</accession>
<dbReference type="GO" id="GO:0003677">
    <property type="term" value="F:DNA binding"/>
    <property type="evidence" value="ECO:0007669"/>
    <property type="project" value="UniProtKB-KW"/>
</dbReference>
<dbReference type="CDD" id="cd07377">
    <property type="entry name" value="WHTH_GntR"/>
    <property type="match status" value="1"/>
</dbReference>
<gene>
    <name evidence="5" type="ORF">JL811_00535</name>
</gene>
<dbReference type="PANTHER" id="PTHR43537:SF50">
    <property type="entry name" value="TRANSCRIPTIONAL REGULATORY PROTEIN"/>
    <property type="match status" value="1"/>
</dbReference>
<dbReference type="EMBL" id="JAESVN010000001">
    <property type="protein sequence ID" value="MBL4915691.1"/>
    <property type="molecule type" value="Genomic_DNA"/>
</dbReference>
<dbReference type="SMART" id="SM00895">
    <property type="entry name" value="FCD"/>
    <property type="match status" value="1"/>
</dbReference>
<dbReference type="GO" id="GO:0003700">
    <property type="term" value="F:DNA-binding transcription factor activity"/>
    <property type="evidence" value="ECO:0007669"/>
    <property type="project" value="InterPro"/>
</dbReference>
<keyword evidence="6" id="KW-1185">Reference proteome</keyword>
<dbReference type="SUPFAM" id="SSF46785">
    <property type="entry name" value="Winged helix' DNA-binding domain"/>
    <property type="match status" value="1"/>
</dbReference>
<comment type="caution">
    <text evidence="5">The sequence shown here is derived from an EMBL/GenBank/DDBJ whole genome shotgun (WGS) entry which is preliminary data.</text>
</comment>
<dbReference type="SUPFAM" id="SSF48008">
    <property type="entry name" value="GntR ligand-binding domain-like"/>
    <property type="match status" value="1"/>
</dbReference>
<dbReference type="SMART" id="SM00345">
    <property type="entry name" value="HTH_GNTR"/>
    <property type="match status" value="1"/>
</dbReference>
<feature type="domain" description="HTH gntR-type" evidence="4">
    <location>
        <begin position="4"/>
        <end position="71"/>
    </location>
</feature>
<dbReference type="Pfam" id="PF00392">
    <property type="entry name" value="GntR"/>
    <property type="match status" value="1"/>
</dbReference>